<dbReference type="Proteomes" id="UP000317940">
    <property type="component" value="Unassembled WGS sequence"/>
</dbReference>
<dbReference type="PANTHER" id="PTHR30634:SF16">
    <property type="entry name" value="OUTER-MEMBRANE LIPOPROTEIN LOLB"/>
    <property type="match status" value="1"/>
</dbReference>
<reference evidence="2 3" key="1">
    <citation type="submission" date="2019-06" db="EMBL/GenBank/DDBJ databases">
        <title>Sequencing the genomes of 1000 actinobacteria strains.</title>
        <authorList>
            <person name="Klenk H.-P."/>
        </authorList>
    </citation>
    <scope>NUCLEOTIDE SEQUENCE [LARGE SCALE GENOMIC DNA]</scope>
    <source>
        <strain evidence="2 3">DSM 44826</strain>
    </source>
</reference>
<protein>
    <submittedName>
        <fullName evidence="2">VWA domain containing CoxE-like protein</fullName>
    </submittedName>
</protein>
<dbReference type="EMBL" id="VIWT01000001">
    <property type="protein sequence ID" value="TWF99557.1"/>
    <property type="molecule type" value="Genomic_DNA"/>
</dbReference>
<dbReference type="AlphaFoldDB" id="A0A561UJM2"/>
<comment type="caution">
    <text evidence="2">The sequence shown here is derived from an EMBL/GenBank/DDBJ whole genome shotgun (WGS) entry which is preliminary data.</text>
</comment>
<organism evidence="2 3">
    <name type="scientific">Kitasatospora viridis</name>
    <dbReference type="NCBI Taxonomy" id="281105"/>
    <lineage>
        <taxon>Bacteria</taxon>
        <taxon>Bacillati</taxon>
        <taxon>Actinomycetota</taxon>
        <taxon>Actinomycetes</taxon>
        <taxon>Kitasatosporales</taxon>
        <taxon>Streptomycetaceae</taxon>
        <taxon>Kitasatospora</taxon>
    </lineage>
</organism>
<dbReference type="InterPro" id="IPR002035">
    <property type="entry name" value="VWF_A"/>
</dbReference>
<dbReference type="InterPro" id="IPR050458">
    <property type="entry name" value="LolB"/>
</dbReference>
<dbReference type="PANTHER" id="PTHR30634">
    <property type="entry name" value="OUTER MEMBRANE LOLAB LIPOPROTEIN INSERTION APPARATUS"/>
    <property type="match status" value="1"/>
</dbReference>
<proteinExistence type="predicted"/>
<dbReference type="Pfam" id="PF05762">
    <property type="entry name" value="VWA_CoxE"/>
    <property type="match status" value="1"/>
</dbReference>
<sequence>MSTRQTEERLRRWRLVLGAQPGEPGGGTGWTPTGRDAGLDRALGALYDPAPEGARRSAGLGASAPRLARWLGDIREYFPTGVVQLMQQDAIDRLGLERLLLEPEVLAAVEPDVPLVAALLALRHALPETTRESARQVVAAVLAELSARLAERTRSVLGGALDRGARTERPRPGDIDWDRTVRANLRHWVPERRTVVPERLLGRARARQGVRREVVLCVDQSASMAASLVHAALFGAVLASLPALATRLLVFDTAVADLTDRLDDPVELLFAAQLGGGTDIGRALAYCEQRIANPADTVLVLVSDLFEGGPREALLRRAAALTAAGVQLVVLLALSDEGAPAYDRTTAAELAALGVPAFACPPDAFPELMAAALERRELPVPVAAPPGRTAG</sequence>
<dbReference type="SMART" id="SM00327">
    <property type="entry name" value="VWA"/>
    <property type="match status" value="1"/>
</dbReference>
<gene>
    <name evidence="2" type="ORF">FHX73_113404</name>
</gene>
<dbReference type="SUPFAM" id="SSF53300">
    <property type="entry name" value="vWA-like"/>
    <property type="match status" value="1"/>
</dbReference>
<evidence type="ECO:0000313" key="3">
    <source>
        <dbReference type="Proteomes" id="UP000317940"/>
    </source>
</evidence>
<dbReference type="InterPro" id="IPR008912">
    <property type="entry name" value="Uncharacterised_CoxE"/>
</dbReference>
<keyword evidence="3" id="KW-1185">Reference proteome</keyword>
<feature type="domain" description="VWFA" evidence="1">
    <location>
        <begin position="211"/>
        <end position="370"/>
    </location>
</feature>
<dbReference type="RefSeq" id="WP_145905790.1">
    <property type="nucleotide sequence ID" value="NZ_BAAAMZ010000006.1"/>
</dbReference>
<name>A0A561UJM2_9ACTN</name>
<evidence type="ECO:0000259" key="1">
    <source>
        <dbReference type="SMART" id="SM00327"/>
    </source>
</evidence>
<evidence type="ECO:0000313" key="2">
    <source>
        <dbReference type="EMBL" id="TWF99557.1"/>
    </source>
</evidence>
<dbReference type="OrthoDB" id="9789979at2"/>
<dbReference type="Gene3D" id="3.40.50.410">
    <property type="entry name" value="von Willebrand factor, type A domain"/>
    <property type="match status" value="1"/>
</dbReference>
<accession>A0A561UJM2</accession>
<dbReference type="InterPro" id="IPR036465">
    <property type="entry name" value="vWFA_dom_sf"/>
</dbReference>